<protein>
    <submittedName>
        <fullName evidence="1">Uncharacterized protein</fullName>
    </submittedName>
</protein>
<gene>
    <name evidence="1" type="ORF">COJ61_28610</name>
</gene>
<name>A0AB36TMT2_BACTU</name>
<dbReference type="Proteomes" id="UP000223839">
    <property type="component" value="Unassembled WGS sequence"/>
</dbReference>
<accession>A0AB36TMT2</accession>
<proteinExistence type="predicted"/>
<evidence type="ECO:0000313" key="2">
    <source>
        <dbReference type="Proteomes" id="UP000223839"/>
    </source>
</evidence>
<comment type="caution">
    <text evidence="1">The sequence shown here is derived from an EMBL/GenBank/DDBJ whole genome shotgun (WGS) entry which is preliminary data.</text>
</comment>
<organism evidence="1 2">
    <name type="scientific">Bacillus thuringiensis</name>
    <dbReference type="NCBI Taxonomy" id="1428"/>
    <lineage>
        <taxon>Bacteria</taxon>
        <taxon>Bacillati</taxon>
        <taxon>Bacillota</taxon>
        <taxon>Bacilli</taxon>
        <taxon>Bacillales</taxon>
        <taxon>Bacillaceae</taxon>
        <taxon>Bacillus</taxon>
        <taxon>Bacillus cereus group</taxon>
    </lineage>
</organism>
<sequence length="72" mass="8685">MVLEPNKCIAIYFDEKWKYFHEMCDQNNVKEKNEFTVEERILMWGKALAENDLSVYNLNIQINSRVVMKLKQ</sequence>
<evidence type="ECO:0000313" key="1">
    <source>
        <dbReference type="EMBL" id="PFM84977.1"/>
    </source>
</evidence>
<dbReference type="RefSeq" id="WP_097920905.1">
    <property type="nucleotide sequence ID" value="NZ_NUYG01000076.1"/>
</dbReference>
<reference evidence="1 2" key="1">
    <citation type="submission" date="2017-09" db="EMBL/GenBank/DDBJ databases">
        <title>Large-scale bioinformatics analysis of Bacillus genomes uncovers conserved roles of natural products in bacterial physiology.</title>
        <authorList>
            <consortium name="Agbiome Team Llc"/>
            <person name="Bleich R.M."/>
            <person name="Grubbs K.J."/>
            <person name="Santa Maria K.C."/>
            <person name="Allen S.E."/>
            <person name="Farag S."/>
            <person name="Shank E.A."/>
            <person name="Bowers A."/>
        </authorList>
    </citation>
    <scope>NUCLEOTIDE SEQUENCE [LARGE SCALE GENOMIC DNA]</scope>
    <source>
        <strain evidence="1 2">AFS077661</strain>
    </source>
</reference>
<dbReference type="AlphaFoldDB" id="A0AB36TMT2"/>
<dbReference type="EMBL" id="NUYG01000076">
    <property type="protein sequence ID" value="PFM84977.1"/>
    <property type="molecule type" value="Genomic_DNA"/>
</dbReference>